<comment type="caution">
    <text evidence="1">The sequence shown here is derived from an EMBL/GenBank/DDBJ whole genome shotgun (WGS) entry which is preliminary data.</text>
</comment>
<gene>
    <name evidence="1" type="ORF">EDE15_4099</name>
</gene>
<evidence type="ECO:0000313" key="1">
    <source>
        <dbReference type="EMBL" id="RSL18513.1"/>
    </source>
</evidence>
<sequence length="50" mass="5778">MAMCIVTISYTYPTLFLLLLSRFDENSDSSIFAILDRELRGVMLLTPDQY</sequence>
<dbReference type="AlphaFoldDB" id="A0A3R9R5K0"/>
<dbReference type="Proteomes" id="UP000269669">
    <property type="component" value="Unassembled WGS sequence"/>
</dbReference>
<evidence type="ECO:0000313" key="2">
    <source>
        <dbReference type="Proteomes" id="UP000269669"/>
    </source>
</evidence>
<accession>A0A3R9R5K0</accession>
<organism evidence="1 2">
    <name type="scientific">Edaphobacter aggregans</name>
    <dbReference type="NCBI Taxonomy" id="570835"/>
    <lineage>
        <taxon>Bacteria</taxon>
        <taxon>Pseudomonadati</taxon>
        <taxon>Acidobacteriota</taxon>
        <taxon>Terriglobia</taxon>
        <taxon>Terriglobales</taxon>
        <taxon>Acidobacteriaceae</taxon>
        <taxon>Edaphobacter</taxon>
    </lineage>
</organism>
<dbReference type="EMBL" id="RSDW01000001">
    <property type="protein sequence ID" value="RSL18513.1"/>
    <property type="molecule type" value="Genomic_DNA"/>
</dbReference>
<reference evidence="1 2" key="1">
    <citation type="submission" date="2018-12" db="EMBL/GenBank/DDBJ databases">
        <title>Sequencing of bacterial isolates from soil warming experiment in Harvard Forest, Massachusetts, USA.</title>
        <authorList>
            <person name="Deangelis K."/>
        </authorList>
    </citation>
    <scope>NUCLEOTIDE SEQUENCE [LARGE SCALE GENOMIC DNA]</scope>
    <source>
        <strain evidence="1 2">EB153</strain>
    </source>
</reference>
<protein>
    <submittedName>
        <fullName evidence="1">Uncharacterized protein</fullName>
    </submittedName>
</protein>
<keyword evidence="2" id="KW-1185">Reference proteome</keyword>
<proteinExistence type="predicted"/>
<name>A0A3R9R5K0_9BACT</name>